<organism evidence="6 7">
    <name type="scientific">Trapa incisa</name>
    <dbReference type="NCBI Taxonomy" id="236973"/>
    <lineage>
        <taxon>Eukaryota</taxon>
        <taxon>Viridiplantae</taxon>
        <taxon>Streptophyta</taxon>
        <taxon>Embryophyta</taxon>
        <taxon>Tracheophyta</taxon>
        <taxon>Spermatophyta</taxon>
        <taxon>Magnoliopsida</taxon>
        <taxon>eudicotyledons</taxon>
        <taxon>Gunneridae</taxon>
        <taxon>Pentapetalae</taxon>
        <taxon>rosids</taxon>
        <taxon>malvids</taxon>
        <taxon>Myrtales</taxon>
        <taxon>Lythraceae</taxon>
        <taxon>Trapa</taxon>
    </lineage>
</organism>
<dbReference type="Gene3D" id="3.40.50.1110">
    <property type="entry name" value="SGNH hydrolase"/>
    <property type="match status" value="1"/>
</dbReference>
<evidence type="ECO:0008006" key="8">
    <source>
        <dbReference type="Google" id="ProtNLM"/>
    </source>
</evidence>
<keyword evidence="2 5" id="KW-0732">Signal</keyword>
<dbReference type="InterPro" id="IPR036514">
    <property type="entry name" value="SGNH_hydro_sf"/>
</dbReference>
<name>A0AAN7Q2F9_9MYRT</name>
<comment type="similarity">
    <text evidence="1">Belongs to the 'GDSL' lipolytic enzyme family.</text>
</comment>
<keyword evidence="3" id="KW-0378">Hydrolase</keyword>
<keyword evidence="4" id="KW-0325">Glycoprotein</keyword>
<evidence type="ECO:0000256" key="5">
    <source>
        <dbReference type="SAM" id="SignalP"/>
    </source>
</evidence>
<evidence type="ECO:0000256" key="1">
    <source>
        <dbReference type="ARBA" id="ARBA00008668"/>
    </source>
</evidence>
<evidence type="ECO:0000256" key="4">
    <source>
        <dbReference type="ARBA" id="ARBA00023180"/>
    </source>
</evidence>
<dbReference type="InterPro" id="IPR001087">
    <property type="entry name" value="GDSL"/>
</dbReference>
<dbReference type="EMBL" id="JAXIOK010000014">
    <property type="protein sequence ID" value="KAK4755585.1"/>
    <property type="molecule type" value="Genomic_DNA"/>
</dbReference>
<sequence length="376" mass="40593">MKSAMVFLLVVVSIICLVSDEAVAFPRPYESIFSFGDSLADTGNLALEGAQKFPSVKNLPYGETFFMHPSGRCSDGRLIIDFIAEAFGLPLLPPYLGIAATGYDVRKGVNFAVAGATALGPEFFNAMSIGSLLWTNDSLDVQLGWFKKMKSSLCTTKQECDCYFKKSLFIMGEIGGNDYNYPFFAGASIAQVQPLVPLVVSKIIGAAEILIEEGAVNLLVPGAIPFGCSAAYLSMFPSRNPSDYDPETGCLKSYNTFTDYHDQQLRQSLQALRLRYPHARIMFGDYGGASMRFYRAPALYGFNIGGAIEACCGSGGPPYNFNLSQWCGTPGSTLCGLPRTFASWDGVHLTEAAYGHIADGLIHGPFTSPPLLSPKP</sequence>
<proteinExistence type="inferred from homology"/>
<protein>
    <recommendedName>
        <fullName evidence="8">GDSL esterase/lipase</fullName>
    </recommendedName>
</protein>
<dbReference type="PANTHER" id="PTHR22835:SF659">
    <property type="entry name" value="GDSL LIPASE_ACYLHYDROLASE, PUTATIVE (AFU_ORTHOLOGUE AFUA_2G00510)-RELATED"/>
    <property type="match status" value="1"/>
</dbReference>
<comment type="caution">
    <text evidence="6">The sequence shown here is derived from an EMBL/GenBank/DDBJ whole genome shotgun (WGS) entry which is preliminary data.</text>
</comment>
<keyword evidence="7" id="KW-1185">Reference proteome</keyword>
<reference evidence="6 7" key="1">
    <citation type="journal article" date="2023" name="Hortic Res">
        <title>Pangenome of water caltrop reveals structural variations and asymmetric subgenome divergence after allopolyploidization.</title>
        <authorList>
            <person name="Zhang X."/>
            <person name="Chen Y."/>
            <person name="Wang L."/>
            <person name="Yuan Y."/>
            <person name="Fang M."/>
            <person name="Shi L."/>
            <person name="Lu R."/>
            <person name="Comes H.P."/>
            <person name="Ma Y."/>
            <person name="Chen Y."/>
            <person name="Huang G."/>
            <person name="Zhou Y."/>
            <person name="Zheng Z."/>
            <person name="Qiu Y."/>
        </authorList>
    </citation>
    <scope>NUCLEOTIDE SEQUENCE [LARGE SCALE GENOMIC DNA]</scope>
    <source>
        <tissue evidence="6">Roots</tissue>
    </source>
</reference>
<dbReference type="GO" id="GO:0016788">
    <property type="term" value="F:hydrolase activity, acting on ester bonds"/>
    <property type="evidence" value="ECO:0007669"/>
    <property type="project" value="InterPro"/>
</dbReference>
<accession>A0AAN7Q2F9</accession>
<gene>
    <name evidence="6" type="ORF">SAY87_009342</name>
</gene>
<dbReference type="PANTHER" id="PTHR22835">
    <property type="entry name" value="ZINC FINGER FYVE DOMAIN CONTAINING PROTEIN"/>
    <property type="match status" value="1"/>
</dbReference>
<evidence type="ECO:0000256" key="2">
    <source>
        <dbReference type="ARBA" id="ARBA00022729"/>
    </source>
</evidence>
<dbReference type="InterPro" id="IPR035669">
    <property type="entry name" value="SGNH_plant_lipase-like"/>
</dbReference>
<evidence type="ECO:0000313" key="7">
    <source>
        <dbReference type="Proteomes" id="UP001345219"/>
    </source>
</evidence>
<evidence type="ECO:0000313" key="6">
    <source>
        <dbReference type="EMBL" id="KAK4755585.1"/>
    </source>
</evidence>
<dbReference type="CDD" id="cd01837">
    <property type="entry name" value="SGNH_plant_lipase_like"/>
    <property type="match status" value="1"/>
</dbReference>
<dbReference type="Pfam" id="PF00657">
    <property type="entry name" value="Lipase_GDSL"/>
    <property type="match status" value="1"/>
</dbReference>
<feature type="signal peptide" evidence="5">
    <location>
        <begin position="1"/>
        <end position="24"/>
    </location>
</feature>
<dbReference type="AlphaFoldDB" id="A0AAN7Q2F9"/>
<feature type="chain" id="PRO_5042896347" description="GDSL esterase/lipase" evidence="5">
    <location>
        <begin position="25"/>
        <end position="376"/>
    </location>
</feature>
<dbReference type="Proteomes" id="UP001345219">
    <property type="component" value="Chromosome 8"/>
</dbReference>
<evidence type="ECO:0000256" key="3">
    <source>
        <dbReference type="ARBA" id="ARBA00022801"/>
    </source>
</evidence>